<protein>
    <recommendedName>
        <fullName evidence="9">G-protein coupled receptors family 2 profile 2 domain-containing protein</fullName>
    </recommendedName>
</protein>
<dbReference type="InParanoid" id="T1G7X8"/>
<keyword evidence="7" id="KW-0807">Transducer</keyword>
<name>T1G7X8_HELRO</name>
<dbReference type="GO" id="GO:0007166">
    <property type="term" value="P:cell surface receptor signaling pathway"/>
    <property type="evidence" value="ECO:0007669"/>
    <property type="project" value="InterPro"/>
</dbReference>
<dbReference type="EMBL" id="AMQM01008360">
    <property type="status" value="NOT_ANNOTATED_CDS"/>
    <property type="molecule type" value="Genomic_DNA"/>
</dbReference>
<organism evidence="11 12">
    <name type="scientific">Helobdella robusta</name>
    <name type="common">Californian leech</name>
    <dbReference type="NCBI Taxonomy" id="6412"/>
    <lineage>
        <taxon>Eukaryota</taxon>
        <taxon>Metazoa</taxon>
        <taxon>Spiralia</taxon>
        <taxon>Lophotrochozoa</taxon>
        <taxon>Annelida</taxon>
        <taxon>Clitellata</taxon>
        <taxon>Hirudinea</taxon>
        <taxon>Rhynchobdellida</taxon>
        <taxon>Glossiphoniidae</taxon>
        <taxon>Helobdella</taxon>
    </lineage>
</organism>
<evidence type="ECO:0000256" key="4">
    <source>
        <dbReference type="ARBA" id="ARBA00023040"/>
    </source>
</evidence>
<dbReference type="Proteomes" id="UP000015101">
    <property type="component" value="Unassembled WGS sequence"/>
</dbReference>
<evidence type="ECO:0000313" key="10">
    <source>
        <dbReference type="EMBL" id="ESN90143.1"/>
    </source>
</evidence>
<dbReference type="EMBL" id="KB097768">
    <property type="protein sequence ID" value="ESN90143.1"/>
    <property type="molecule type" value="Genomic_DNA"/>
</dbReference>
<dbReference type="AlphaFoldDB" id="T1G7X8"/>
<dbReference type="GO" id="GO:0005886">
    <property type="term" value="C:plasma membrane"/>
    <property type="evidence" value="ECO:0000318"/>
    <property type="project" value="GO_Central"/>
</dbReference>
<dbReference type="InterPro" id="IPR000832">
    <property type="entry name" value="GPCR_2_secretin-like"/>
</dbReference>
<keyword evidence="5 8" id="KW-0472">Membrane</keyword>
<dbReference type="InterPro" id="IPR050332">
    <property type="entry name" value="GPCR_2"/>
</dbReference>
<comment type="subcellular location">
    <subcellularLocation>
        <location evidence="1">Membrane</location>
        <topology evidence="1">Multi-pass membrane protein</topology>
    </subcellularLocation>
</comment>
<dbReference type="HOGENOM" id="CLU_002753_4_2_1"/>
<dbReference type="Pfam" id="PF00002">
    <property type="entry name" value="7tm_2"/>
    <property type="match status" value="1"/>
</dbReference>
<keyword evidence="6" id="KW-0675">Receptor</keyword>
<feature type="transmembrane region" description="Helical" evidence="8">
    <location>
        <begin position="248"/>
        <end position="269"/>
    </location>
</feature>
<dbReference type="eggNOG" id="KOG4564">
    <property type="taxonomic scope" value="Eukaryota"/>
</dbReference>
<evidence type="ECO:0000256" key="1">
    <source>
        <dbReference type="ARBA" id="ARBA00004141"/>
    </source>
</evidence>
<dbReference type="EnsemblMetazoa" id="HelroT90909">
    <property type="protein sequence ID" value="HelroP90909"/>
    <property type="gene ID" value="HelroG90909"/>
</dbReference>
<dbReference type="GO" id="GO:0007188">
    <property type="term" value="P:adenylate cyclase-modulating G protein-coupled receptor signaling pathway"/>
    <property type="evidence" value="ECO:0000318"/>
    <property type="project" value="GO_Central"/>
</dbReference>
<dbReference type="STRING" id="6412.T1G7X8"/>
<gene>
    <name evidence="11" type="primary">20217175</name>
    <name evidence="10" type="ORF">HELRODRAFT_90909</name>
</gene>
<keyword evidence="3 8" id="KW-1133">Transmembrane helix</keyword>
<dbReference type="KEGG" id="hro:HELRODRAFT_90909"/>
<dbReference type="GO" id="GO:0008528">
    <property type="term" value="F:G protein-coupled peptide receptor activity"/>
    <property type="evidence" value="ECO:0000318"/>
    <property type="project" value="GO_Central"/>
</dbReference>
<feature type="domain" description="G-protein coupled receptors family 2 profile 2" evidence="9">
    <location>
        <begin position="48"/>
        <end position="302"/>
    </location>
</feature>
<reference evidence="12" key="1">
    <citation type="submission" date="2012-12" db="EMBL/GenBank/DDBJ databases">
        <authorList>
            <person name="Hellsten U."/>
            <person name="Grimwood J."/>
            <person name="Chapman J.A."/>
            <person name="Shapiro H."/>
            <person name="Aerts A."/>
            <person name="Otillar R.P."/>
            <person name="Terry A.Y."/>
            <person name="Boore J.L."/>
            <person name="Simakov O."/>
            <person name="Marletaz F."/>
            <person name="Cho S.-J."/>
            <person name="Edsinger-Gonzales E."/>
            <person name="Havlak P."/>
            <person name="Kuo D.-H."/>
            <person name="Larsson T."/>
            <person name="Lv J."/>
            <person name="Arendt D."/>
            <person name="Savage R."/>
            <person name="Osoegawa K."/>
            <person name="de Jong P."/>
            <person name="Lindberg D.R."/>
            <person name="Seaver E.C."/>
            <person name="Weisblat D.A."/>
            <person name="Putnam N.H."/>
            <person name="Grigoriev I.V."/>
            <person name="Rokhsar D.S."/>
        </authorList>
    </citation>
    <scope>NUCLEOTIDE SEQUENCE</scope>
</reference>
<dbReference type="PANTHER" id="PTHR45620:SF42">
    <property type="entry name" value="G-PROTEIN COUPLED RECEPTOR SEB-2"/>
    <property type="match status" value="1"/>
</dbReference>
<dbReference type="InterPro" id="IPR017981">
    <property type="entry name" value="GPCR_2-like_7TM"/>
</dbReference>
<keyword evidence="12" id="KW-1185">Reference proteome</keyword>
<evidence type="ECO:0000313" key="11">
    <source>
        <dbReference type="EnsemblMetazoa" id="HelroP90909"/>
    </source>
</evidence>
<dbReference type="Gene3D" id="4.10.1240.10">
    <property type="entry name" value="GPCR, family 2, extracellular hormone receptor domain"/>
    <property type="match status" value="1"/>
</dbReference>
<evidence type="ECO:0000256" key="8">
    <source>
        <dbReference type="SAM" id="Phobius"/>
    </source>
</evidence>
<evidence type="ECO:0000256" key="2">
    <source>
        <dbReference type="ARBA" id="ARBA00022692"/>
    </source>
</evidence>
<keyword evidence="2 8" id="KW-0812">Transmembrane</keyword>
<dbReference type="PANTHER" id="PTHR45620">
    <property type="entry name" value="PDF RECEPTOR-LIKE PROTEIN-RELATED"/>
    <property type="match status" value="1"/>
</dbReference>
<evidence type="ECO:0000256" key="7">
    <source>
        <dbReference type="ARBA" id="ARBA00023224"/>
    </source>
</evidence>
<dbReference type="RefSeq" id="XP_009031720.1">
    <property type="nucleotide sequence ID" value="XM_009033472.1"/>
</dbReference>
<evidence type="ECO:0000256" key="3">
    <source>
        <dbReference type="ARBA" id="ARBA00022989"/>
    </source>
</evidence>
<evidence type="ECO:0000256" key="6">
    <source>
        <dbReference type="ARBA" id="ARBA00023170"/>
    </source>
</evidence>
<feature type="transmembrane region" description="Helical" evidence="8">
    <location>
        <begin position="164"/>
        <end position="182"/>
    </location>
</feature>
<dbReference type="Gene3D" id="1.20.1070.10">
    <property type="entry name" value="Rhodopsin 7-helix transmembrane proteins"/>
    <property type="match status" value="1"/>
</dbReference>
<dbReference type="SUPFAM" id="SSF111418">
    <property type="entry name" value="Hormone receptor domain"/>
    <property type="match status" value="1"/>
</dbReference>
<dbReference type="GeneID" id="20217175"/>
<feature type="transmembrane region" description="Helical" evidence="8">
    <location>
        <begin position="206"/>
        <end position="227"/>
    </location>
</feature>
<evidence type="ECO:0000259" key="9">
    <source>
        <dbReference type="PROSITE" id="PS50261"/>
    </source>
</evidence>
<evidence type="ECO:0000313" key="12">
    <source>
        <dbReference type="Proteomes" id="UP000015101"/>
    </source>
</evidence>
<dbReference type="FunCoup" id="T1G7X8">
    <property type="interactions" value="270"/>
</dbReference>
<accession>T1G7X8</accession>
<reference evidence="11" key="3">
    <citation type="submission" date="2015-06" db="UniProtKB">
        <authorList>
            <consortium name="EnsemblMetazoa"/>
        </authorList>
    </citation>
    <scope>IDENTIFICATION</scope>
</reference>
<dbReference type="CTD" id="20217175"/>
<dbReference type="OMA" id="LVSTYFW"/>
<dbReference type="PRINTS" id="PR00249">
    <property type="entry name" value="GPCRSECRETIN"/>
</dbReference>
<evidence type="ECO:0000256" key="5">
    <source>
        <dbReference type="ARBA" id="ARBA00023136"/>
    </source>
</evidence>
<feature type="transmembrane region" description="Helical" evidence="8">
    <location>
        <begin position="139"/>
        <end position="157"/>
    </location>
</feature>
<reference evidence="10 12" key="2">
    <citation type="journal article" date="2013" name="Nature">
        <title>Insights into bilaterian evolution from three spiralian genomes.</title>
        <authorList>
            <person name="Simakov O."/>
            <person name="Marletaz F."/>
            <person name="Cho S.J."/>
            <person name="Edsinger-Gonzales E."/>
            <person name="Havlak P."/>
            <person name="Hellsten U."/>
            <person name="Kuo D.H."/>
            <person name="Larsson T."/>
            <person name="Lv J."/>
            <person name="Arendt D."/>
            <person name="Savage R."/>
            <person name="Osoegawa K."/>
            <person name="de Jong P."/>
            <person name="Grimwood J."/>
            <person name="Chapman J.A."/>
            <person name="Shapiro H."/>
            <person name="Aerts A."/>
            <person name="Otillar R.P."/>
            <person name="Terry A.Y."/>
            <person name="Boore J.L."/>
            <person name="Grigoriev I.V."/>
            <person name="Lindberg D.R."/>
            <person name="Seaver E.C."/>
            <person name="Weisblat D.A."/>
            <person name="Putnam N.H."/>
            <person name="Rokhsar D.S."/>
        </authorList>
    </citation>
    <scope>NUCLEOTIDE SEQUENCE</scope>
</reference>
<feature type="transmembrane region" description="Helical" evidence="8">
    <location>
        <begin position="49"/>
        <end position="73"/>
    </location>
</feature>
<dbReference type="OrthoDB" id="16753at2759"/>
<proteinExistence type="predicted"/>
<sequence length="302" mass="35539">MKYKHTAVFAHRKCLEDGKWWRSPLSNRSWSNYSACINILEYKLDQHVIYVYFFGFFLSLIALLISLFIFTIYNRQLVCDRVRMHKHLFVCNLLNCITWIIYYSLVYSATLGNDVFEKSPIQCKLLHVISQYLTLSNHLWMFCEGMYLHTIIVFGFTTGRKLLITCYAIGWILPIIPTASYTCLRKFRNDDNDAAYCWYLETKEKWIISSFIIFTFAANLFFLFNIIRVLVTKLRAVNSPDTCQVKKAVRATMILIPLLGVQFIFFPIIPRRGLHVKKIYEVIVALVTSFQVWSADRVFLVF</sequence>
<dbReference type="PROSITE" id="PS50261">
    <property type="entry name" value="G_PROTEIN_RECEP_F2_4"/>
    <property type="match status" value="1"/>
</dbReference>
<dbReference type="InterPro" id="IPR036445">
    <property type="entry name" value="GPCR_2_extracell_dom_sf"/>
</dbReference>
<keyword evidence="4" id="KW-0297">G-protein coupled receptor</keyword>
<feature type="transmembrane region" description="Helical" evidence="8">
    <location>
        <begin position="85"/>
        <end position="105"/>
    </location>
</feature>